<sequence>MASRYHKHQAPLAADLIDLSTEEELYSVSEEEPTQRNANDLRLTQAINYLAEEGGDDSPTTYILRVDRIDEALLQQLPLGGRDFDLKLYRRLQAMVRGVQREYAEAVEENSGRTEASDDDLPEYYTSYAAEEALYKEADEAEEPPVRPSAPLRSRVGGSKDNVQREKEFKYGGPRNELENWHREFPASLPFPETLQMAHWESLKIDYDLSRSAEDGPNVVENSIPFNHPQLEQYKDLHQYDSGSRYKLPLPVPSDEERINELGTEQKLKEAVNAFNIGYRDEEITKDYAPRVVLDKFVVGRQVSPTAIRQSINITPTKPRRTSNVSVASSVGSKNRRISSERTLPFIIEEGLADGIFTVADTDSPEPPVEAPAKRPQTPRSPSQVSTSQSKASRAFRRISDSRREALRASPRRESVSSTGKQTRVKKHAARIEIPVKRGLSRPRKVPKAKAPAPAVEATLSTKTLGKRKRSAGSETYTPDGKRKKSVGSEEFTPSSLKKKTRATARNKEEEGA</sequence>
<feature type="compositionally biased region" description="Basic and acidic residues" evidence="1">
    <location>
        <begin position="398"/>
        <end position="415"/>
    </location>
</feature>
<accession>A0A9P4G9V8</accession>
<dbReference type="AlphaFoldDB" id="A0A9P4G9V8"/>
<feature type="compositionally biased region" description="Basic and acidic residues" evidence="1">
    <location>
        <begin position="162"/>
        <end position="175"/>
    </location>
</feature>
<comment type="caution">
    <text evidence="2">The sequence shown here is derived from an EMBL/GenBank/DDBJ whole genome shotgun (WGS) entry which is preliminary data.</text>
</comment>
<feature type="compositionally biased region" description="Polar residues" evidence="1">
    <location>
        <begin position="316"/>
        <end position="333"/>
    </location>
</feature>
<evidence type="ECO:0000256" key="1">
    <source>
        <dbReference type="SAM" id="MobiDB-lite"/>
    </source>
</evidence>
<reference evidence="2" key="1">
    <citation type="submission" date="2020-01" db="EMBL/GenBank/DDBJ databases">
        <authorList>
            <consortium name="DOE Joint Genome Institute"/>
            <person name="Haridas S."/>
            <person name="Albert R."/>
            <person name="Binder M."/>
            <person name="Bloem J."/>
            <person name="Labutti K."/>
            <person name="Salamov A."/>
            <person name="Andreopoulos B."/>
            <person name="Baker S.E."/>
            <person name="Barry K."/>
            <person name="Bills G."/>
            <person name="Bluhm B.H."/>
            <person name="Cannon C."/>
            <person name="Castanera R."/>
            <person name="Culley D.E."/>
            <person name="Daum C."/>
            <person name="Ezra D."/>
            <person name="Gonzalez J.B."/>
            <person name="Henrissat B."/>
            <person name="Kuo A."/>
            <person name="Liang C."/>
            <person name="Lipzen A."/>
            <person name="Lutzoni F."/>
            <person name="Magnuson J."/>
            <person name="Mondo S."/>
            <person name="Nolan M."/>
            <person name="Ohm R."/>
            <person name="Pangilinan J."/>
            <person name="Park H.-J."/>
            <person name="Ramirez L."/>
            <person name="Alfaro M."/>
            <person name="Sun H."/>
            <person name="Tritt A."/>
            <person name="Yoshinaga Y."/>
            <person name="Zwiers L.-H."/>
            <person name="Turgeon B.G."/>
            <person name="Goodwin S.B."/>
            <person name="Spatafora J.W."/>
            <person name="Crous P.W."/>
            <person name="Grigoriev I.V."/>
        </authorList>
    </citation>
    <scope>NUCLEOTIDE SEQUENCE</scope>
    <source>
        <strain evidence="2">CBS 394.84</strain>
    </source>
</reference>
<proteinExistence type="predicted"/>
<feature type="compositionally biased region" description="Basic residues" evidence="1">
    <location>
        <begin position="439"/>
        <end position="448"/>
    </location>
</feature>
<dbReference type="OrthoDB" id="3779124at2759"/>
<evidence type="ECO:0000313" key="3">
    <source>
        <dbReference type="Proteomes" id="UP000800039"/>
    </source>
</evidence>
<feature type="region of interest" description="Disordered" evidence="1">
    <location>
        <begin position="316"/>
        <end position="335"/>
    </location>
</feature>
<dbReference type="RefSeq" id="XP_040784406.1">
    <property type="nucleotide sequence ID" value="XM_040936183.1"/>
</dbReference>
<dbReference type="EMBL" id="ML976618">
    <property type="protein sequence ID" value="KAF1841843.1"/>
    <property type="molecule type" value="Genomic_DNA"/>
</dbReference>
<protein>
    <submittedName>
        <fullName evidence="2">Uncharacterized protein</fullName>
    </submittedName>
</protein>
<feature type="region of interest" description="Disordered" evidence="1">
    <location>
        <begin position="136"/>
        <end position="175"/>
    </location>
</feature>
<keyword evidence="3" id="KW-1185">Reference proteome</keyword>
<name>A0A9P4G9V8_9PLEO</name>
<feature type="compositionally biased region" description="Polar residues" evidence="1">
    <location>
        <begin position="378"/>
        <end position="392"/>
    </location>
</feature>
<dbReference type="Proteomes" id="UP000800039">
    <property type="component" value="Unassembled WGS sequence"/>
</dbReference>
<organism evidence="2 3">
    <name type="scientific">Cucurbitaria berberidis CBS 394.84</name>
    <dbReference type="NCBI Taxonomy" id="1168544"/>
    <lineage>
        <taxon>Eukaryota</taxon>
        <taxon>Fungi</taxon>
        <taxon>Dikarya</taxon>
        <taxon>Ascomycota</taxon>
        <taxon>Pezizomycotina</taxon>
        <taxon>Dothideomycetes</taxon>
        <taxon>Pleosporomycetidae</taxon>
        <taxon>Pleosporales</taxon>
        <taxon>Pleosporineae</taxon>
        <taxon>Cucurbitariaceae</taxon>
        <taxon>Cucurbitaria</taxon>
    </lineage>
</organism>
<feature type="region of interest" description="Disordered" evidence="1">
    <location>
        <begin position="358"/>
        <end position="513"/>
    </location>
</feature>
<gene>
    <name evidence="2" type="ORF">K460DRAFT_397974</name>
</gene>
<evidence type="ECO:0000313" key="2">
    <source>
        <dbReference type="EMBL" id="KAF1841843.1"/>
    </source>
</evidence>
<dbReference type="GeneID" id="63853434"/>